<dbReference type="PANTHER" id="PTHR12202:SF0">
    <property type="entry name" value="ESF1 HOMOLOG"/>
    <property type="match status" value="1"/>
</dbReference>
<gene>
    <name evidence="8" type="ORF">DdX_09687</name>
</gene>
<dbReference type="Pfam" id="PF08159">
    <property type="entry name" value="NUC153"/>
    <property type="match status" value="1"/>
</dbReference>
<evidence type="ECO:0000259" key="7">
    <source>
        <dbReference type="Pfam" id="PF25121"/>
    </source>
</evidence>
<reference evidence="8" key="1">
    <citation type="submission" date="2022-01" db="EMBL/GenBank/DDBJ databases">
        <title>Genome Sequence Resource for Two Populations of Ditylenchus destructor, the Migratory Endoparasitic Phytonematode.</title>
        <authorList>
            <person name="Zhang H."/>
            <person name="Lin R."/>
            <person name="Xie B."/>
        </authorList>
    </citation>
    <scope>NUCLEOTIDE SEQUENCE</scope>
    <source>
        <strain evidence="8">BazhouSP</strain>
    </source>
</reference>
<dbReference type="InterPro" id="IPR012580">
    <property type="entry name" value="NUC153"/>
</dbReference>
<evidence type="ECO:0000256" key="3">
    <source>
        <dbReference type="ARBA" id="ARBA00023054"/>
    </source>
</evidence>
<sequence>MKDKIAKKEKKSNKRKAKSTAKQDERFSKIAVDPLFNEIPRKERKVVVDERFQRMLTDDRFKIGASLGKVDKRGRRIDLSTNQHLSNLYDFEQSDEDSVSSEQKEADDFKIKIDLARGEGNLSSSDDEDEEDDMDSPDEDPNQQQEAAAWSEMDRSVTRVEWASRRIAICNLDWDRLRADDLMIVLNSFKPETGSILSVGVYLSDFGAERLEEEEKNGPALPKLNEDDDDIKTDEKSKEMIRAYQLERLRYYYAVCECDSEDTAIVIYEGCDGVEYETSGVRFDLRFIPNEMEFDENRLRERVTTDNIDVGKYKPKRFESLALSNCNTKLTWDENDPERTLCVTEAFKEQTLDKFDNLIAPPSDSDDEDSTNRLHALLTEETVNTGRREDNESLRVEWKSLKESEGVDQIDDPLNKDTQKKEKKGITPFQEYLERRKQKRKERKAKLAEMKKERKMEIQEETKTSATEKRQKVITKGDSDTLDLGDGRFAALFTDSAFAIDKTHSKFRGGNLADKQVQEKRKRNSTTDKNMKCRETKGQTLNADSAAEESVQESTTTLVEKLKKKAKKLGPAV</sequence>
<comment type="caution">
    <text evidence="8">The sequence shown here is derived from an EMBL/GenBank/DDBJ whole genome shotgun (WGS) entry which is preliminary data.</text>
</comment>
<dbReference type="GO" id="GO:0003723">
    <property type="term" value="F:RNA binding"/>
    <property type="evidence" value="ECO:0007669"/>
    <property type="project" value="TreeGrafter"/>
</dbReference>
<feature type="compositionally biased region" description="Basic residues" evidence="5">
    <location>
        <begin position="7"/>
        <end position="19"/>
    </location>
</feature>
<dbReference type="Pfam" id="PF25121">
    <property type="entry name" value="RRM_ESF1"/>
    <property type="match status" value="1"/>
</dbReference>
<feature type="domain" description="NUC153" evidence="6">
    <location>
        <begin position="486"/>
        <end position="508"/>
    </location>
</feature>
<keyword evidence="4" id="KW-0539">Nucleus</keyword>
<dbReference type="InterPro" id="IPR056750">
    <property type="entry name" value="RRM_ESF1"/>
</dbReference>
<evidence type="ECO:0000313" key="8">
    <source>
        <dbReference type="EMBL" id="KAI1712145.1"/>
    </source>
</evidence>
<evidence type="ECO:0008006" key="10">
    <source>
        <dbReference type="Google" id="ProtNLM"/>
    </source>
</evidence>
<evidence type="ECO:0000256" key="5">
    <source>
        <dbReference type="SAM" id="MobiDB-lite"/>
    </source>
</evidence>
<proteinExistence type="inferred from homology"/>
<dbReference type="GO" id="GO:0005730">
    <property type="term" value="C:nucleolus"/>
    <property type="evidence" value="ECO:0007669"/>
    <property type="project" value="UniProtKB-SubCell"/>
</dbReference>
<protein>
    <recommendedName>
        <fullName evidence="10">NUC153 domain-containing protein</fullName>
    </recommendedName>
</protein>
<dbReference type="EMBL" id="JAKKPZ010000019">
    <property type="protein sequence ID" value="KAI1712145.1"/>
    <property type="molecule type" value="Genomic_DNA"/>
</dbReference>
<name>A0AAD4N5K2_9BILA</name>
<feature type="domain" description="ESF1 RRM" evidence="7">
    <location>
        <begin position="165"/>
        <end position="301"/>
    </location>
</feature>
<feature type="compositionally biased region" description="Acidic residues" evidence="5">
    <location>
        <begin position="125"/>
        <end position="141"/>
    </location>
</feature>
<feature type="compositionally biased region" description="Basic and acidic residues" evidence="5">
    <location>
        <begin position="525"/>
        <end position="537"/>
    </location>
</feature>
<dbReference type="GO" id="GO:0006364">
    <property type="term" value="P:rRNA processing"/>
    <property type="evidence" value="ECO:0007669"/>
    <property type="project" value="InterPro"/>
</dbReference>
<dbReference type="InterPro" id="IPR039754">
    <property type="entry name" value="Esf1"/>
</dbReference>
<evidence type="ECO:0000313" key="9">
    <source>
        <dbReference type="Proteomes" id="UP001201812"/>
    </source>
</evidence>
<dbReference type="Proteomes" id="UP001201812">
    <property type="component" value="Unassembled WGS sequence"/>
</dbReference>
<feature type="region of interest" description="Disordered" evidence="5">
    <location>
        <begin position="1"/>
        <end position="25"/>
    </location>
</feature>
<dbReference type="AlphaFoldDB" id="A0AAD4N5K2"/>
<feature type="region of interest" description="Disordered" evidence="5">
    <location>
        <begin position="119"/>
        <end position="153"/>
    </location>
</feature>
<organism evidence="8 9">
    <name type="scientific">Ditylenchus destructor</name>
    <dbReference type="NCBI Taxonomy" id="166010"/>
    <lineage>
        <taxon>Eukaryota</taxon>
        <taxon>Metazoa</taxon>
        <taxon>Ecdysozoa</taxon>
        <taxon>Nematoda</taxon>
        <taxon>Chromadorea</taxon>
        <taxon>Rhabditida</taxon>
        <taxon>Tylenchina</taxon>
        <taxon>Tylenchomorpha</taxon>
        <taxon>Sphaerularioidea</taxon>
        <taxon>Anguinidae</taxon>
        <taxon>Anguininae</taxon>
        <taxon>Ditylenchus</taxon>
    </lineage>
</organism>
<evidence type="ECO:0000259" key="6">
    <source>
        <dbReference type="Pfam" id="PF08159"/>
    </source>
</evidence>
<comment type="subcellular location">
    <subcellularLocation>
        <location evidence="1">Nucleus</location>
        <location evidence="1">Nucleolus</location>
    </subcellularLocation>
</comment>
<feature type="compositionally biased region" description="Basic and acidic residues" evidence="5">
    <location>
        <begin position="445"/>
        <end position="472"/>
    </location>
</feature>
<feature type="region of interest" description="Disordered" evidence="5">
    <location>
        <begin position="508"/>
        <end position="555"/>
    </location>
</feature>
<evidence type="ECO:0000256" key="1">
    <source>
        <dbReference type="ARBA" id="ARBA00004604"/>
    </source>
</evidence>
<dbReference type="PANTHER" id="PTHR12202">
    <property type="entry name" value="ESF1 HOMOLOG"/>
    <property type="match status" value="1"/>
</dbReference>
<keyword evidence="9" id="KW-1185">Reference proteome</keyword>
<evidence type="ECO:0000256" key="2">
    <source>
        <dbReference type="ARBA" id="ARBA00009087"/>
    </source>
</evidence>
<comment type="similarity">
    <text evidence="2">Belongs to the ESF1 family.</text>
</comment>
<accession>A0AAD4N5K2</accession>
<evidence type="ECO:0000256" key="4">
    <source>
        <dbReference type="ARBA" id="ARBA00023242"/>
    </source>
</evidence>
<keyword evidence="3" id="KW-0175">Coiled coil</keyword>
<feature type="region of interest" description="Disordered" evidence="5">
    <location>
        <begin position="406"/>
        <end position="472"/>
    </location>
</feature>